<keyword evidence="2" id="KW-1185">Reference proteome</keyword>
<dbReference type="EMBL" id="JAWDGP010007240">
    <property type="protein sequence ID" value="KAK3727451.1"/>
    <property type="molecule type" value="Genomic_DNA"/>
</dbReference>
<comment type="caution">
    <text evidence="1">The sequence shown here is derived from an EMBL/GenBank/DDBJ whole genome shotgun (WGS) entry which is preliminary data.</text>
</comment>
<dbReference type="Proteomes" id="UP001283361">
    <property type="component" value="Unassembled WGS sequence"/>
</dbReference>
<evidence type="ECO:0000313" key="2">
    <source>
        <dbReference type="Proteomes" id="UP001283361"/>
    </source>
</evidence>
<sequence>MNTKRRAKSCVRADFYCARAARLPALTVTTLRNVALREENRENKGAAHLNNAARSSAAQSKSFYETWTTSTALVGVPSELSRR</sequence>
<reference evidence="1" key="1">
    <citation type="journal article" date="2023" name="G3 (Bethesda)">
        <title>A reference genome for the long-term kleptoplast-retaining sea slug Elysia crispata morphotype clarki.</title>
        <authorList>
            <person name="Eastman K.E."/>
            <person name="Pendleton A.L."/>
            <person name="Shaikh M.A."/>
            <person name="Suttiyut T."/>
            <person name="Ogas R."/>
            <person name="Tomko P."/>
            <person name="Gavelis G."/>
            <person name="Widhalm J.R."/>
            <person name="Wisecaver J.H."/>
        </authorList>
    </citation>
    <scope>NUCLEOTIDE SEQUENCE</scope>
    <source>
        <strain evidence="1">ECLA1</strain>
    </source>
</reference>
<dbReference type="AlphaFoldDB" id="A0AAE0XZH0"/>
<evidence type="ECO:0000313" key="1">
    <source>
        <dbReference type="EMBL" id="KAK3727451.1"/>
    </source>
</evidence>
<name>A0AAE0XZH0_9GAST</name>
<accession>A0AAE0XZH0</accession>
<proteinExistence type="predicted"/>
<organism evidence="1 2">
    <name type="scientific">Elysia crispata</name>
    <name type="common">lettuce slug</name>
    <dbReference type="NCBI Taxonomy" id="231223"/>
    <lineage>
        <taxon>Eukaryota</taxon>
        <taxon>Metazoa</taxon>
        <taxon>Spiralia</taxon>
        <taxon>Lophotrochozoa</taxon>
        <taxon>Mollusca</taxon>
        <taxon>Gastropoda</taxon>
        <taxon>Heterobranchia</taxon>
        <taxon>Euthyneura</taxon>
        <taxon>Panpulmonata</taxon>
        <taxon>Sacoglossa</taxon>
        <taxon>Placobranchoidea</taxon>
        <taxon>Plakobranchidae</taxon>
        <taxon>Elysia</taxon>
    </lineage>
</organism>
<protein>
    <submittedName>
        <fullName evidence="1">Uncharacterized protein</fullName>
    </submittedName>
</protein>
<gene>
    <name evidence="1" type="ORF">RRG08_058868</name>
</gene>